<feature type="region of interest" description="Disordered" evidence="10">
    <location>
        <begin position="330"/>
        <end position="376"/>
    </location>
</feature>
<dbReference type="Gene3D" id="2.130.10.10">
    <property type="entry name" value="YVTN repeat-like/Quinoprotein amine dehydrogenase"/>
    <property type="match status" value="2"/>
</dbReference>
<evidence type="ECO:0000256" key="7">
    <source>
        <dbReference type="ARBA" id="ARBA00023204"/>
    </source>
</evidence>
<gene>
    <name evidence="12" type="ORF">COHA_010755</name>
</gene>
<comment type="similarity">
    <text evidence="2">Belongs to the WD repeat HIR1 family.</text>
</comment>
<dbReference type="GO" id="GO:0005634">
    <property type="term" value="C:nucleus"/>
    <property type="evidence" value="ECO:0007669"/>
    <property type="project" value="UniProtKB-SubCell"/>
</dbReference>
<dbReference type="InterPro" id="IPR019775">
    <property type="entry name" value="WD40_repeat_CS"/>
</dbReference>
<dbReference type="SUPFAM" id="SSF50978">
    <property type="entry name" value="WD40 repeat-like"/>
    <property type="match status" value="1"/>
</dbReference>
<evidence type="ECO:0000313" key="12">
    <source>
        <dbReference type="EMBL" id="KAI7835339.1"/>
    </source>
</evidence>
<dbReference type="PROSITE" id="PS50082">
    <property type="entry name" value="WD_REPEATS_2"/>
    <property type="match status" value="3"/>
</dbReference>
<evidence type="ECO:0000256" key="1">
    <source>
        <dbReference type="ARBA" id="ARBA00004123"/>
    </source>
</evidence>
<accession>A0AAD5GWX0</accession>
<dbReference type="InterPro" id="IPR045145">
    <property type="entry name" value="PTHR15271"/>
</dbReference>
<dbReference type="InterPro" id="IPR001680">
    <property type="entry name" value="WD40_rpt"/>
</dbReference>
<protein>
    <recommendedName>
        <fullName evidence="11">CAF1B/HIR1 beta-propeller domain-containing protein</fullName>
    </recommendedName>
</protein>
<feature type="non-terminal residue" evidence="12">
    <location>
        <position position="1"/>
    </location>
</feature>
<keyword evidence="4" id="KW-0677">Repeat</keyword>
<proteinExistence type="inferred from homology"/>
<dbReference type="GO" id="GO:0006281">
    <property type="term" value="P:DNA repair"/>
    <property type="evidence" value="ECO:0007669"/>
    <property type="project" value="UniProtKB-KW"/>
</dbReference>
<evidence type="ECO:0000256" key="3">
    <source>
        <dbReference type="ARBA" id="ARBA00022574"/>
    </source>
</evidence>
<evidence type="ECO:0000259" key="11">
    <source>
        <dbReference type="Pfam" id="PF24105"/>
    </source>
</evidence>
<dbReference type="GO" id="GO:0006335">
    <property type="term" value="P:DNA replication-dependent chromatin assembly"/>
    <property type="evidence" value="ECO:0007669"/>
    <property type="project" value="InterPro"/>
</dbReference>
<evidence type="ECO:0000256" key="5">
    <source>
        <dbReference type="ARBA" id="ARBA00022763"/>
    </source>
</evidence>
<keyword evidence="3 9" id="KW-0853">WD repeat</keyword>
<keyword evidence="8" id="KW-0539">Nucleus</keyword>
<dbReference type="SMART" id="SM00320">
    <property type="entry name" value="WD40"/>
    <property type="match status" value="4"/>
</dbReference>
<evidence type="ECO:0000256" key="8">
    <source>
        <dbReference type="ARBA" id="ARBA00023242"/>
    </source>
</evidence>
<evidence type="ECO:0000256" key="9">
    <source>
        <dbReference type="PROSITE-ProRule" id="PRU00221"/>
    </source>
</evidence>
<dbReference type="GO" id="GO:0033186">
    <property type="term" value="C:CAF-1 complex"/>
    <property type="evidence" value="ECO:0007669"/>
    <property type="project" value="TreeGrafter"/>
</dbReference>
<keyword evidence="7" id="KW-0234">DNA repair</keyword>
<dbReference type="PANTHER" id="PTHR15271">
    <property type="entry name" value="CHROMATIN ASSEMBLY FACTOR 1 SUBUNIT B"/>
    <property type="match status" value="1"/>
</dbReference>
<keyword evidence="5" id="KW-0227">DNA damage</keyword>
<dbReference type="Proteomes" id="UP001205105">
    <property type="component" value="Unassembled WGS sequence"/>
</dbReference>
<dbReference type="InterPro" id="IPR015943">
    <property type="entry name" value="WD40/YVTN_repeat-like_dom_sf"/>
</dbReference>
<dbReference type="GO" id="GO:0006334">
    <property type="term" value="P:nucleosome assembly"/>
    <property type="evidence" value="ECO:0007669"/>
    <property type="project" value="TreeGrafter"/>
</dbReference>
<dbReference type="AlphaFoldDB" id="A0AAD5GWX0"/>
<dbReference type="PROSITE" id="PS50294">
    <property type="entry name" value="WD_REPEATS_REGION"/>
    <property type="match status" value="1"/>
</dbReference>
<evidence type="ECO:0000256" key="2">
    <source>
        <dbReference type="ARBA" id="ARBA00007306"/>
    </source>
</evidence>
<feature type="repeat" description="WD" evidence="9">
    <location>
        <begin position="58"/>
        <end position="90"/>
    </location>
</feature>
<reference evidence="12" key="1">
    <citation type="submission" date="2020-11" db="EMBL/GenBank/DDBJ databases">
        <title>Chlorella ohadii genome sequencing and assembly.</title>
        <authorList>
            <person name="Murik O."/>
            <person name="Treves H."/>
            <person name="Kedem I."/>
            <person name="Shotland Y."/>
            <person name="Kaplan A."/>
        </authorList>
    </citation>
    <scope>NUCLEOTIDE SEQUENCE</scope>
    <source>
        <strain evidence="12">1</strain>
    </source>
</reference>
<feature type="repeat" description="WD" evidence="9">
    <location>
        <begin position="166"/>
        <end position="200"/>
    </location>
</feature>
<dbReference type="PANTHER" id="PTHR15271:SF4">
    <property type="entry name" value="CHROMATIN ASSEMBLY FACTOR 1 SUBUNIT B"/>
    <property type="match status" value="1"/>
</dbReference>
<evidence type="ECO:0000256" key="6">
    <source>
        <dbReference type="ARBA" id="ARBA00022853"/>
    </source>
</evidence>
<dbReference type="Pfam" id="PF24105">
    <property type="entry name" value="Beta-prop_CAF1B_HIR1"/>
    <property type="match status" value="1"/>
</dbReference>
<evidence type="ECO:0000256" key="10">
    <source>
        <dbReference type="SAM" id="MobiDB-lite"/>
    </source>
</evidence>
<evidence type="ECO:0000313" key="13">
    <source>
        <dbReference type="Proteomes" id="UP001205105"/>
    </source>
</evidence>
<dbReference type="PROSITE" id="PS00678">
    <property type="entry name" value="WD_REPEATS_1"/>
    <property type="match status" value="1"/>
</dbReference>
<dbReference type="InterPro" id="IPR036322">
    <property type="entry name" value="WD40_repeat_dom_sf"/>
</dbReference>
<dbReference type="EMBL" id="JADXDR010000285">
    <property type="protein sequence ID" value="KAI7835339.1"/>
    <property type="molecule type" value="Genomic_DNA"/>
</dbReference>
<feature type="domain" description="CAF1B/HIR1 beta-propeller" evidence="11">
    <location>
        <begin position="3"/>
        <end position="383"/>
    </location>
</feature>
<comment type="caution">
    <text evidence="12">The sequence shown here is derived from an EMBL/GenBank/DDBJ whole genome shotgun (WGS) entry which is preliminary data.</text>
</comment>
<feature type="repeat" description="WD" evidence="9">
    <location>
        <begin position="10"/>
        <end position="46"/>
    </location>
</feature>
<keyword evidence="13" id="KW-1185">Reference proteome</keyword>
<name>A0AAD5GWX0_9CHLO</name>
<organism evidence="12 13">
    <name type="scientific">Chlorella ohadii</name>
    <dbReference type="NCBI Taxonomy" id="2649997"/>
    <lineage>
        <taxon>Eukaryota</taxon>
        <taxon>Viridiplantae</taxon>
        <taxon>Chlorophyta</taxon>
        <taxon>core chlorophytes</taxon>
        <taxon>Trebouxiophyceae</taxon>
        <taxon>Chlorellales</taxon>
        <taxon>Chlorellaceae</taxon>
        <taxon>Chlorella clade</taxon>
        <taxon>Chlorella</taxon>
    </lineage>
</organism>
<sequence length="383" mass="41219">MVKAKTLQVVWHSKEPVYSVDFHPNGQLATGGADKEVKVWEVERGSDGYPSVRHVSSLTAHLNTVNCVRFSPTGTHLATSGDAGEVLLWEPVDAAAAAARRGNLCEDEGEASWRRCAAFKGHSAGGDVMDLAWAPDGTALASGAIDNEAFLFVAAGRKRGDTAGRFKDHKHFVQGVAWDPAQQFVATQSADRTCRVYALKPPAGGRKNKVSQYLLPAGETARDFYCAHTLAKRAMPGEAAEGGKPASHPLFADERVNTFFRRPAWSPDGSLLVVPAGVYKAAPGGSELKTAYVYARGKWGSPIMHLPGHSKDVVVVRFCPVLFERDDGKAQQAGQQAEQQVQQQAEQQQAEQQQAEQQAEQPQDGSAAASGLPIDLPYKMVFA</sequence>
<comment type="subcellular location">
    <subcellularLocation>
        <location evidence="1">Nucleus</location>
    </subcellularLocation>
</comment>
<feature type="compositionally biased region" description="Low complexity" evidence="10">
    <location>
        <begin position="330"/>
        <end position="363"/>
    </location>
</feature>
<dbReference type="InterPro" id="IPR055410">
    <property type="entry name" value="Beta-prop_CAF1B_HIR1"/>
</dbReference>
<keyword evidence="6" id="KW-0156">Chromatin regulator</keyword>
<evidence type="ECO:0000256" key="4">
    <source>
        <dbReference type="ARBA" id="ARBA00022737"/>
    </source>
</evidence>